<proteinExistence type="predicted"/>
<name>A0A2R8NE77_CALJA</name>
<evidence type="ECO:0000313" key="2">
    <source>
        <dbReference type="Ensembl" id="ENSCJAP00000066284.2"/>
    </source>
</evidence>
<dbReference type="SUPFAM" id="SSF109640">
    <property type="entry name" value="KRAB domain (Kruppel-associated box)"/>
    <property type="match status" value="1"/>
</dbReference>
<dbReference type="Ensembl" id="ENSCJAT00000068253.2">
    <property type="protein sequence ID" value="ENSCJAP00000066284.2"/>
    <property type="gene ID" value="ENSCJAG00000046372.2"/>
</dbReference>
<dbReference type="GeneTree" id="ENSGT00940000161942"/>
<dbReference type="CDD" id="cd07765">
    <property type="entry name" value="KRAB_A-box"/>
    <property type="match status" value="1"/>
</dbReference>
<accession>A0A2R8NE77</accession>
<evidence type="ECO:0000259" key="1">
    <source>
        <dbReference type="PROSITE" id="PS50805"/>
    </source>
</evidence>
<dbReference type="OMA" id="HEMVLGL"/>
<dbReference type="InParanoid" id="A0A2R8NE77"/>
<dbReference type="InterPro" id="IPR050169">
    <property type="entry name" value="Krueppel_C2H2_ZnF"/>
</dbReference>
<dbReference type="PROSITE" id="PS50805">
    <property type="entry name" value="KRAB"/>
    <property type="match status" value="1"/>
</dbReference>
<reference evidence="2" key="3">
    <citation type="submission" date="2025-09" db="UniProtKB">
        <authorList>
            <consortium name="Ensembl"/>
        </authorList>
    </citation>
    <scope>IDENTIFICATION</scope>
</reference>
<protein>
    <recommendedName>
        <fullName evidence="1">KRAB domain-containing protein</fullName>
    </recommendedName>
</protein>
<feature type="domain" description="KRAB" evidence="1">
    <location>
        <begin position="13"/>
        <end position="84"/>
    </location>
</feature>
<dbReference type="PANTHER" id="PTHR23232:SF124">
    <property type="entry name" value="ZINC FINGER PROTEIN 708"/>
    <property type="match status" value="1"/>
</dbReference>
<organism evidence="2 3">
    <name type="scientific">Callithrix jacchus</name>
    <name type="common">White-tufted-ear marmoset</name>
    <name type="synonym">Simia Jacchus</name>
    <dbReference type="NCBI Taxonomy" id="9483"/>
    <lineage>
        <taxon>Eukaryota</taxon>
        <taxon>Metazoa</taxon>
        <taxon>Chordata</taxon>
        <taxon>Craniata</taxon>
        <taxon>Vertebrata</taxon>
        <taxon>Euteleostomi</taxon>
        <taxon>Mammalia</taxon>
        <taxon>Eutheria</taxon>
        <taxon>Euarchontoglires</taxon>
        <taxon>Primates</taxon>
        <taxon>Haplorrhini</taxon>
        <taxon>Platyrrhini</taxon>
        <taxon>Cebidae</taxon>
        <taxon>Callitrichinae</taxon>
        <taxon>Callithrix</taxon>
        <taxon>Callithrix</taxon>
    </lineage>
</organism>
<dbReference type="Proteomes" id="UP000008225">
    <property type="component" value="Chromosome 10"/>
</dbReference>
<dbReference type="Pfam" id="PF01352">
    <property type="entry name" value="KRAB"/>
    <property type="match status" value="1"/>
</dbReference>
<dbReference type="SMART" id="SM00349">
    <property type="entry name" value="KRAB"/>
    <property type="match status" value="1"/>
</dbReference>
<dbReference type="AlphaFoldDB" id="A0A2R8NE77"/>
<reference evidence="2" key="2">
    <citation type="submission" date="2025-08" db="UniProtKB">
        <authorList>
            <consortium name="Ensembl"/>
        </authorList>
    </citation>
    <scope>IDENTIFICATION</scope>
</reference>
<dbReference type="InterPro" id="IPR001909">
    <property type="entry name" value="KRAB"/>
</dbReference>
<dbReference type="PANTHER" id="PTHR23232">
    <property type="entry name" value="KRAB DOMAIN C2H2 ZINC FINGER"/>
    <property type="match status" value="1"/>
</dbReference>
<sequence>MPGHPGSLEMGVLTFKDMAAEFSLEEWQCLDTSQQNLYTDVMLENYRNLVFLSIAASMQDMITCLEQGKEPWNVKRHEMVLGLQAPATMLS</sequence>
<reference evidence="2" key="1">
    <citation type="submission" date="2009-03" db="EMBL/GenBank/DDBJ databases">
        <authorList>
            <person name="Warren W."/>
            <person name="Ye L."/>
            <person name="Minx P."/>
            <person name="Worley K."/>
            <person name="Gibbs R."/>
            <person name="Wilson R.K."/>
        </authorList>
    </citation>
    <scope>NUCLEOTIDE SEQUENCE [LARGE SCALE GENOMIC DNA]</scope>
</reference>
<dbReference type="GO" id="GO:0006355">
    <property type="term" value="P:regulation of DNA-templated transcription"/>
    <property type="evidence" value="ECO:0007669"/>
    <property type="project" value="InterPro"/>
</dbReference>
<evidence type="ECO:0000313" key="3">
    <source>
        <dbReference type="Proteomes" id="UP000008225"/>
    </source>
</evidence>
<keyword evidence="3" id="KW-1185">Reference proteome</keyword>
<dbReference type="Gene3D" id="6.10.140.140">
    <property type="match status" value="1"/>
</dbReference>
<dbReference type="Bgee" id="ENSCJAG00000046372">
    <property type="expression patterns" value="Expressed in ovary"/>
</dbReference>
<dbReference type="InterPro" id="IPR036051">
    <property type="entry name" value="KRAB_dom_sf"/>
</dbReference>